<dbReference type="Pfam" id="PF13561">
    <property type="entry name" value="adh_short_C2"/>
    <property type="match status" value="1"/>
</dbReference>
<evidence type="ECO:0000313" key="6">
    <source>
        <dbReference type="EMBL" id="CAB5018464.1"/>
    </source>
</evidence>
<dbReference type="SUPFAM" id="SSF51735">
    <property type="entry name" value="NAD(P)-binding Rossmann-fold domains"/>
    <property type="match status" value="1"/>
</dbReference>
<evidence type="ECO:0000313" key="5">
    <source>
        <dbReference type="EMBL" id="CAB4940701.1"/>
    </source>
</evidence>
<evidence type="ECO:0000313" key="4">
    <source>
        <dbReference type="EMBL" id="CAB4764691.1"/>
    </source>
</evidence>
<dbReference type="PRINTS" id="PR00081">
    <property type="entry name" value="GDHRDH"/>
</dbReference>
<dbReference type="AlphaFoldDB" id="A0A6J7JD83"/>
<keyword evidence="2" id="KW-0560">Oxidoreductase</keyword>
<reference evidence="5" key="1">
    <citation type="submission" date="2020-05" db="EMBL/GenBank/DDBJ databases">
        <authorList>
            <person name="Chiriac C."/>
            <person name="Salcher M."/>
            <person name="Ghai R."/>
            <person name="Kavagutti S V."/>
        </authorList>
    </citation>
    <scope>NUCLEOTIDE SEQUENCE</scope>
</reference>
<dbReference type="InterPro" id="IPR036291">
    <property type="entry name" value="NAD(P)-bd_dom_sf"/>
</dbReference>
<dbReference type="EMBL" id="CAFBMH010000229">
    <property type="protein sequence ID" value="CAB4940701.1"/>
    <property type="molecule type" value="Genomic_DNA"/>
</dbReference>
<gene>
    <name evidence="4" type="ORF">UFOPK2754_02669</name>
    <name evidence="5" type="ORF">UFOPK3543_03234</name>
    <name evidence="6" type="ORF">UFOPK3967_02616</name>
</gene>
<dbReference type="InterPro" id="IPR020904">
    <property type="entry name" value="Sc_DH/Rdtase_CS"/>
</dbReference>
<dbReference type="PANTHER" id="PTHR24321">
    <property type="entry name" value="DEHYDROGENASES, SHORT CHAIN"/>
    <property type="match status" value="1"/>
</dbReference>
<sequence length="284" mass="28982">MIVERLRLDGRTVIVAGAGGGGIGSHTARAVAEAGANVVAVDIVGAALDQIVADLTAEGYPITPLVADARTDEGVATIVGAAVSNYGGVHGLINIIGVAAPHTWCKAEDVTREVWREVMDVNLDYAMFLSIAVAKQMIAQGSGGSIVSLSSTSGIGASPFHSAYGVAKGGIVAMVRTLAVEWGIHGIRVNAIAPGTISTPRSGADVGDAERDRRGVPLGRRGTPADIASAALFLVSDLSSYVSGQCLPVDGGTSVKWAHLGDDSTPIFLTNPAILEQIHGPRTS</sequence>
<dbReference type="CDD" id="cd05233">
    <property type="entry name" value="SDR_c"/>
    <property type="match status" value="1"/>
</dbReference>
<proteinExistence type="inferred from homology"/>
<evidence type="ECO:0000256" key="1">
    <source>
        <dbReference type="ARBA" id="ARBA00006484"/>
    </source>
</evidence>
<organism evidence="5">
    <name type="scientific">freshwater metagenome</name>
    <dbReference type="NCBI Taxonomy" id="449393"/>
    <lineage>
        <taxon>unclassified sequences</taxon>
        <taxon>metagenomes</taxon>
        <taxon>ecological metagenomes</taxon>
    </lineage>
</organism>
<dbReference type="InterPro" id="IPR002347">
    <property type="entry name" value="SDR_fam"/>
</dbReference>
<evidence type="ECO:0000256" key="2">
    <source>
        <dbReference type="ARBA" id="ARBA00023002"/>
    </source>
</evidence>
<evidence type="ECO:0000256" key="3">
    <source>
        <dbReference type="SAM" id="MobiDB-lite"/>
    </source>
</evidence>
<dbReference type="GO" id="GO:0016491">
    <property type="term" value="F:oxidoreductase activity"/>
    <property type="evidence" value="ECO:0007669"/>
    <property type="project" value="UniProtKB-KW"/>
</dbReference>
<protein>
    <submittedName>
        <fullName evidence="5">Unannotated protein</fullName>
    </submittedName>
</protein>
<feature type="region of interest" description="Disordered" evidence="3">
    <location>
        <begin position="200"/>
        <end position="220"/>
    </location>
</feature>
<dbReference type="Gene3D" id="3.40.50.720">
    <property type="entry name" value="NAD(P)-binding Rossmann-like Domain"/>
    <property type="match status" value="1"/>
</dbReference>
<dbReference type="EMBL" id="CAEZYR010000130">
    <property type="protein sequence ID" value="CAB4764691.1"/>
    <property type="molecule type" value="Genomic_DNA"/>
</dbReference>
<comment type="similarity">
    <text evidence="1">Belongs to the short-chain dehydrogenases/reductases (SDR) family.</text>
</comment>
<dbReference type="PROSITE" id="PS00061">
    <property type="entry name" value="ADH_SHORT"/>
    <property type="match status" value="1"/>
</dbReference>
<dbReference type="FunFam" id="3.40.50.720:FF:000084">
    <property type="entry name" value="Short-chain dehydrogenase reductase"/>
    <property type="match status" value="1"/>
</dbReference>
<accession>A0A6J7JD83</accession>
<dbReference type="EMBL" id="CAFBOS010000213">
    <property type="protein sequence ID" value="CAB5018464.1"/>
    <property type="molecule type" value="Genomic_DNA"/>
</dbReference>
<dbReference type="PRINTS" id="PR00080">
    <property type="entry name" value="SDRFAMILY"/>
</dbReference>
<name>A0A6J7JD83_9ZZZZ</name>
<dbReference type="PANTHER" id="PTHR24321:SF8">
    <property type="entry name" value="ESTRADIOL 17-BETA-DEHYDROGENASE 8-RELATED"/>
    <property type="match status" value="1"/>
</dbReference>